<accession>A0A7W7AGE0</accession>
<dbReference type="InterPro" id="IPR036388">
    <property type="entry name" value="WH-like_DNA-bd_sf"/>
</dbReference>
<dbReference type="GO" id="GO:0003887">
    <property type="term" value="F:DNA-directed DNA polymerase activity"/>
    <property type="evidence" value="ECO:0007669"/>
    <property type="project" value="InterPro"/>
</dbReference>
<dbReference type="InterPro" id="IPR000525">
    <property type="entry name" value="Initiator_Rep_WH1"/>
</dbReference>
<evidence type="ECO:0000313" key="4">
    <source>
        <dbReference type="Proteomes" id="UP000538566"/>
    </source>
</evidence>
<comment type="caution">
    <text evidence="3">The sequence shown here is derived from an EMBL/GenBank/DDBJ whole genome shotgun (WGS) entry which is preliminary data.</text>
</comment>
<evidence type="ECO:0000256" key="1">
    <source>
        <dbReference type="ARBA" id="ARBA00038283"/>
    </source>
</evidence>
<comment type="similarity">
    <text evidence="1">Belongs to the initiator RepB protein family.</text>
</comment>
<dbReference type="Proteomes" id="UP000538566">
    <property type="component" value="Unassembled WGS sequence"/>
</dbReference>
<keyword evidence="4" id="KW-1185">Reference proteome</keyword>
<dbReference type="SUPFAM" id="SSF46785">
    <property type="entry name" value="Winged helix' DNA-binding domain"/>
    <property type="match status" value="1"/>
</dbReference>
<proteinExistence type="inferred from homology"/>
<dbReference type="AlphaFoldDB" id="A0A7W7AGE0"/>
<dbReference type="GO" id="GO:0006270">
    <property type="term" value="P:DNA replication initiation"/>
    <property type="evidence" value="ECO:0007669"/>
    <property type="project" value="InterPro"/>
</dbReference>
<name>A0A7W7AGE0_9SPHN</name>
<organism evidence="3 4">
    <name type="scientific">Novosphingobium taihuense</name>
    <dbReference type="NCBI Taxonomy" id="260085"/>
    <lineage>
        <taxon>Bacteria</taxon>
        <taxon>Pseudomonadati</taxon>
        <taxon>Pseudomonadota</taxon>
        <taxon>Alphaproteobacteria</taxon>
        <taxon>Sphingomonadales</taxon>
        <taxon>Sphingomonadaceae</taxon>
        <taxon>Novosphingobium</taxon>
    </lineage>
</organism>
<dbReference type="Pfam" id="PF21205">
    <property type="entry name" value="Rep3_C"/>
    <property type="match status" value="1"/>
</dbReference>
<dbReference type="EMBL" id="JACHOA010000012">
    <property type="protein sequence ID" value="MBB4615779.1"/>
    <property type="molecule type" value="Genomic_DNA"/>
</dbReference>
<sequence length="374" mass="42568">MNQPAQTFLEDIAEAAREEQATGRAMKVARAVASRKTDEFVKPGDLVEVRFVKGHSLSLTASRLLALMILAAGADAWEDRRHRMRKADIRRGHKGNERIGEMLEELHRTLFSHDDRSWRGKKAVTRFPLIQLSSEEVDEDGTVDEGWIEWEFTPWARKLIKESESYAVMNRQAVLGFRSNYALRLYEFGSLRLHRRQPVWKTDLTELRAGLGIDPDVYTDFAQLRRKVLEKAKSEIDQLAHFTVDWTERKQGRKVIGVDFEFKAKQPPEQIATIDELSRHSVGRKARRDGAVEKMEAPSPALPQSFPSGSLSFGADEEFFGRIAVAHGGGWDRNVIAQAYRDQMGQRLAKLKGERLVKSFEGFCQAFASTRGRP</sequence>
<reference evidence="3 4" key="1">
    <citation type="submission" date="2020-08" db="EMBL/GenBank/DDBJ databases">
        <title>Genomic Encyclopedia of Type Strains, Phase IV (KMG-IV): sequencing the most valuable type-strain genomes for metagenomic binning, comparative biology and taxonomic classification.</title>
        <authorList>
            <person name="Goeker M."/>
        </authorList>
    </citation>
    <scope>NUCLEOTIDE SEQUENCE [LARGE SCALE GENOMIC DNA]</scope>
    <source>
        <strain evidence="3 4">DSM 17507</strain>
    </source>
</reference>
<dbReference type="Gene3D" id="1.10.10.10">
    <property type="entry name" value="Winged helix-like DNA-binding domain superfamily/Winged helix DNA-binding domain"/>
    <property type="match status" value="1"/>
</dbReference>
<dbReference type="Pfam" id="PF01051">
    <property type="entry name" value="Rep3_N"/>
    <property type="match status" value="1"/>
</dbReference>
<feature type="domain" description="Initiator Rep protein WH1" evidence="2">
    <location>
        <begin position="45"/>
        <end position="188"/>
    </location>
</feature>
<evidence type="ECO:0000259" key="2">
    <source>
        <dbReference type="Pfam" id="PF01051"/>
    </source>
</evidence>
<dbReference type="InterPro" id="IPR036390">
    <property type="entry name" value="WH_DNA-bd_sf"/>
</dbReference>
<protein>
    <recommendedName>
        <fullName evidence="2">Initiator Rep protein WH1 domain-containing protein</fullName>
    </recommendedName>
</protein>
<evidence type="ECO:0000313" key="3">
    <source>
        <dbReference type="EMBL" id="MBB4615779.1"/>
    </source>
</evidence>
<gene>
    <name evidence="3" type="ORF">GGR37_004083</name>
</gene>